<protein>
    <submittedName>
        <fullName evidence="3">Uncharacterized protein</fullName>
    </submittedName>
</protein>
<evidence type="ECO:0000313" key="4">
    <source>
        <dbReference type="Proteomes" id="UP000187429"/>
    </source>
</evidence>
<proteinExistence type="predicted"/>
<keyword evidence="4" id="KW-1185">Reference proteome</keyword>
<gene>
    <name evidence="3" type="ORF">AYI69_g7145</name>
    <name evidence="2" type="ORF">AYI69_g8379</name>
</gene>
<name>A0A1R1XU38_9FUNG</name>
<organism evidence="3 4">
    <name type="scientific">Smittium culicis</name>
    <dbReference type="NCBI Taxonomy" id="133412"/>
    <lineage>
        <taxon>Eukaryota</taxon>
        <taxon>Fungi</taxon>
        <taxon>Fungi incertae sedis</taxon>
        <taxon>Zoopagomycota</taxon>
        <taxon>Kickxellomycotina</taxon>
        <taxon>Harpellomycetes</taxon>
        <taxon>Harpellales</taxon>
        <taxon>Legeriomycetaceae</taxon>
        <taxon>Smittium</taxon>
    </lineage>
</organism>
<evidence type="ECO:0000313" key="2">
    <source>
        <dbReference type="EMBL" id="OMJ14938.1"/>
    </source>
</evidence>
<reference evidence="4" key="1">
    <citation type="submission" date="2017-01" db="EMBL/GenBank/DDBJ databases">
        <authorList>
            <person name="Wang Y."/>
            <person name="White M."/>
            <person name="Kvist S."/>
            <person name="Moncalvo J.-M."/>
        </authorList>
    </citation>
    <scope>NUCLEOTIDE SEQUENCE [LARGE SCALE GENOMIC DNA]</scope>
    <source>
        <strain evidence="4">ID-206-W2</strain>
    </source>
</reference>
<comment type="caution">
    <text evidence="3">The sequence shown here is derived from an EMBL/GenBank/DDBJ whole genome shotgun (WGS) entry which is preliminary data.</text>
</comment>
<dbReference type="AlphaFoldDB" id="A0A1R1XU38"/>
<evidence type="ECO:0000256" key="1">
    <source>
        <dbReference type="SAM" id="MobiDB-lite"/>
    </source>
</evidence>
<dbReference type="EMBL" id="LSSM01003357">
    <property type="protein sequence ID" value="OMJ18151.1"/>
    <property type="molecule type" value="Genomic_DNA"/>
</dbReference>
<dbReference type="OrthoDB" id="5643314at2759"/>
<evidence type="ECO:0000313" key="3">
    <source>
        <dbReference type="EMBL" id="OMJ18151.1"/>
    </source>
</evidence>
<reference evidence="3" key="2">
    <citation type="submission" date="2017-01" db="EMBL/GenBank/DDBJ databases">
        <authorList>
            <person name="Mah S.A."/>
            <person name="Swanson W.J."/>
            <person name="Moy G.W."/>
            <person name="Vacquier V.D."/>
        </authorList>
    </citation>
    <scope>NUCLEOTIDE SEQUENCE [LARGE SCALE GENOMIC DNA]</scope>
    <source>
        <strain evidence="3">ID-206-W2</strain>
    </source>
</reference>
<accession>A0A1R1XU38</accession>
<sequence length="192" mass="21454">MTCVPELTEIEISVNNIADNSAVNFDQVYFQFEDEPNLFHYFQDENSMLIIDLKQEAVYPNSDKKDIENNFIKSTVSEPPQGSDKKREHSNVETNSFDNVDSLGELLGNLKLEDGSSDSVNRKKLDDVSSKRVVGNAVQLAVNSVKSLSSNLLVADFSSNAEFVKQSSSLDGLQNANKQRLKIEINAIFNDR</sequence>
<dbReference type="Proteomes" id="UP000187429">
    <property type="component" value="Unassembled WGS sequence"/>
</dbReference>
<dbReference type="EMBL" id="LSSM01004425">
    <property type="protein sequence ID" value="OMJ14938.1"/>
    <property type="molecule type" value="Genomic_DNA"/>
</dbReference>
<feature type="region of interest" description="Disordered" evidence="1">
    <location>
        <begin position="72"/>
        <end position="95"/>
    </location>
</feature>